<dbReference type="Proteomes" id="UP000750711">
    <property type="component" value="Unassembled WGS sequence"/>
</dbReference>
<dbReference type="EMBL" id="JAGHQM010001434">
    <property type="protein sequence ID" value="KAH0555647.1"/>
    <property type="molecule type" value="Genomic_DNA"/>
</dbReference>
<reference evidence="1" key="1">
    <citation type="submission" date="2021-03" db="EMBL/GenBank/DDBJ databases">
        <title>Comparative genomics and phylogenomic investigation of the class Geoglossomycetes provide insights into ecological specialization and systematics.</title>
        <authorList>
            <person name="Melie T."/>
            <person name="Pirro S."/>
            <person name="Miller A.N."/>
            <person name="Quandt A."/>
        </authorList>
    </citation>
    <scope>NUCLEOTIDE SEQUENCE</scope>
    <source>
        <strain evidence="1">CAQ_001_2017</strain>
    </source>
</reference>
<evidence type="ECO:0000313" key="1">
    <source>
        <dbReference type="EMBL" id="KAH0555647.1"/>
    </source>
</evidence>
<keyword evidence="2" id="KW-1185">Reference proteome</keyword>
<accession>A0A9P8L3Q6</accession>
<organism evidence="1 2">
    <name type="scientific">Trichoglossum hirsutum</name>
    <dbReference type="NCBI Taxonomy" id="265104"/>
    <lineage>
        <taxon>Eukaryota</taxon>
        <taxon>Fungi</taxon>
        <taxon>Dikarya</taxon>
        <taxon>Ascomycota</taxon>
        <taxon>Pezizomycotina</taxon>
        <taxon>Geoglossomycetes</taxon>
        <taxon>Geoglossales</taxon>
        <taxon>Geoglossaceae</taxon>
        <taxon>Trichoglossum</taxon>
    </lineage>
</organism>
<sequence length="490" mass="55557">MENAAQNGHRAEDRERRKFCSFYQAAISKATSYTVYCAGWTGFWVDASAPSGSVSACSTNKLGDSVQLDGGDEDETEIHKTVGEQLFFAGGYTIDRRGREALTLTSVCNLRALAIHEGFLATMERPEICEDKRHGDALADKEHFWHKNCVDYLELAPGERGETSASSLLVEEEFGWRGIEGDGGGEFGDAKEFYWKGGALMSGIQRGEANGAVEGGVRVRVFFIKRPPGTPYIQKQLQITLPTLEYLCSHFNVSQTFVESLFENQIWCGSGCFVQRNEDRKIRSFEMFYRGNCGWRDRTQIYYRCDFEKRTVTYLVVNCSEKAIKRITDNDVVKRPFALDALLADECLKAWQDAIIRYRTKLIEYEYHDIDTDNKETLSLATNYLHGLSSNLYRITEHLADFEERMIFLRNVLSTYVGASRQHPGWREDVWKMFHLCSQTDNKISAAMTSTNVEIARLTSAISEETQRDNSAMITLSIVAMLFLPGTFVS</sequence>
<protein>
    <submittedName>
        <fullName evidence="1">Uncharacterized protein</fullName>
    </submittedName>
</protein>
<comment type="caution">
    <text evidence="1">The sequence shown here is derived from an EMBL/GenBank/DDBJ whole genome shotgun (WGS) entry which is preliminary data.</text>
</comment>
<feature type="non-terminal residue" evidence="1">
    <location>
        <position position="1"/>
    </location>
</feature>
<proteinExistence type="predicted"/>
<gene>
    <name evidence="1" type="ORF">GP486_006406</name>
</gene>
<evidence type="ECO:0000313" key="2">
    <source>
        <dbReference type="Proteomes" id="UP000750711"/>
    </source>
</evidence>
<dbReference type="AlphaFoldDB" id="A0A9P8L3Q6"/>
<name>A0A9P8L3Q6_9PEZI</name>